<evidence type="ECO:0000259" key="12">
    <source>
        <dbReference type="PROSITE" id="PS50142"/>
    </source>
</evidence>
<comment type="similarity">
    <text evidence="2">Belongs to the ribonuclease III family.</text>
</comment>
<dbReference type="SUPFAM" id="SSF69065">
    <property type="entry name" value="RNase III domain-like"/>
    <property type="match status" value="1"/>
</dbReference>
<feature type="active site" evidence="9">
    <location>
        <position position="55"/>
    </location>
</feature>
<reference evidence="13 14" key="1">
    <citation type="submission" date="2021-05" db="EMBL/GenBank/DDBJ databases">
        <title>The draft genome of Geobacter pelophilus DSM 12255.</title>
        <authorList>
            <person name="Xu Z."/>
            <person name="Masuda Y."/>
            <person name="Itoh H."/>
            <person name="Senoo K."/>
        </authorList>
    </citation>
    <scope>NUCLEOTIDE SEQUENCE [LARGE SCALE GENOMIC DNA]</scope>
    <source>
        <strain evidence="13 14">DSM 12255</strain>
    </source>
</reference>
<gene>
    <name evidence="9 13" type="primary">rnc</name>
    <name evidence="13" type="ORF">KI809_01660</name>
</gene>
<feature type="domain" description="RNase III" evidence="12">
    <location>
        <begin position="9"/>
        <end position="138"/>
    </location>
</feature>
<keyword evidence="6 9" id="KW-0255">Endonuclease</keyword>
<dbReference type="GO" id="GO:0008033">
    <property type="term" value="P:tRNA processing"/>
    <property type="evidence" value="ECO:0007669"/>
    <property type="project" value="UniProtKB-KW"/>
</dbReference>
<sequence length="241" mass="26129">MTKLPDKHNESIEQRIGYSFSNRTLLEEALTHRSYLNESSEKGLSDNERLEFFGDSVLSLFVSHRLFKDFPEKREGELTRIRAALVDEAALARSAVDLDIGSLIRLGRGEELTGGRTKKSILADAYEALLGALYLDGGAGAVAPIIERHFSLQAAGLKTLSSGRDCKSQFQESSQSVMGATPTYKLIGSSGPDHATVFTVAAFLGDELMGEGSGRSKKEAEQEAARKGLERLAGRCSSGRQ</sequence>
<dbReference type="SMART" id="SM00535">
    <property type="entry name" value="RIBOc"/>
    <property type="match status" value="1"/>
</dbReference>
<evidence type="ECO:0000313" key="14">
    <source>
        <dbReference type="Proteomes" id="UP000811899"/>
    </source>
</evidence>
<feature type="binding site" evidence="9">
    <location>
        <position position="124"/>
    </location>
    <ligand>
        <name>Mg(2+)</name>
        <dbReference type="ChEBI" id="CHEBI:18420"/>
    </ligand>
</feature>
<dbReference type="EMBL" id="JAHCVJ010000001">
    <property type="protein sequence ID" value="MBT0662992.1"/>
    <property type="molecule type" value="Genomic_DNA"/>
</dbReference>
<dbReference type="GO" id="GO:0004525">
    <property type="term" value="F:ribonuclease III activity"/>
    <property type="evidence" value="ECO:0007669"/>
    <property type="project" value="UniProtKB-UniRule"/>
</dbReference>
<dbReference type="EC" id="3.1.26.3" evidence="9"/>
<evidence type="ECO:0000256" key="4">
    <source>
        <dbReference type="ARBA" id="ARBA00022664"/>
    </source>
</evidence>
<evidence type="ECO:0000259" key="11">
    <source>
        <dbReference type="PROSITE" id="PS50137"/>
    </source>
</evidence>
<dbReference type="GO" id="GO:0005737">
    <property type="term" value="C:cytoplasm"/>
    <property type="evidence" value="ECO:0007669"/>
    <property type="project" value="UniProtKB-SubCell"/>
</dbReference>
<evidence type="ECO:0000256" key="3">
    <source>
        <dbReference type="ARBA" id="ARBA00022552"/>
    </source>
</evidence>
<keyword evidence="9" id="KW-0479">Metal-binding</keyword>
<keyword evidence="9" id="KW-0699">rRNA-binding</keyword>
<keyword evidence="9" id="KW-0460">Magnesium</keyword>
<dbReference type="FunFam" id="1.10.1520.10:FF:000001">
    <property type="entry name" value="Ribonuclease 3"/>
    <property type="match status" value="1"/>
</dbReference>
<evidence type="ECO:0000256" key="2">
    <source>
        <dbReference type="ARBA" id="ARBA00010183"/>
    </source>
</evidence>
<dbReference type="CDD" id="cd00593">
    <property type="entry name" value="RIBOc"/>
    <property type="match status" value="1"/>
</dbReference>
<dbReference type="AlphaFoldDB" id="A0AAW4L5A3"/>
<protein>
    <recommendedName>
        <fullName evidence="9">Ribonuclease 3</fullName>
        <ecNumber evidence="9">3.1.26.3</ecNumber>
    </recommendedName>
    <alternativeName>
        <fullName evidence="9">Ribonuclease III</fullName>
        <shortName evidence="9">RNase III</shortName>
    </alternativeName>
</protein>
<evidence type="ECO:0000256" key="8">
    <source>
        <dbReference type="ARBA" id="ARBA00022884"/>
    </source>
</evidence>
<evidence type="ECO:0000313" key="13">
    <source>
        <dbReference type="EMBL" id="MBT0662992.1"/>
    </source>
</evidence>
<dbReference type="RefSeq" id="WP_214169771.1">
    <property type="nucleotide sequence ID" value="NZ_JAHCVJ010000001.1"/>
</dbReference>
<dbReference type="InterPro" id="IPR000999">
    <property type="entry name" value="RNase_III_dom"/>
</dbReference>
<keyword evidence="8 9" id="KW-0694">RNA-binding</keyword>
<dbReference type="PROSITE" id="PS50137">
    <property type="entry name" value="DS_RBD"/>
    <property type="match status" value="1"/>
</dbReference>
<dbReference type="GO" id="GO:0006364">
    <property type="term" value="P:rRNA processing"/>
    <property type="evidence" value="ECO:0007669"/>
    <property type="project" value="UniProtKB-UniRule"/>
</dbReference>
<keyword evidence="7 9" id="KW-0378">Hydrolase</keyword>
<dbReference type="GO" id="GO:0019843">
    <property type="term" value="F:rRNA binding"/>
    <property type="evidence" value="ECO:0007669"/>
    <property type="project" value="UniProtKB-KW"/>
</dbReference>
<evidence type="ECO:0000256" key="6">
    <source>
        <dbReference type="ARBA" id="ARBA00022759"/>
    </source>
</evidence>
<evidence type="ECO:0000256" key="5">
    <source>
        <dbReference type="ARBA" id="ARBA00022722"/>
    </source>
</evidence>
<comment type="subcellular location">
    <subcellularLocation>
        <location evidence="9">Cytoplasm</location>
    </subcellularLocation>
</comment>
<dbReference type="InterPro" id="IPR014720">
    <property type="entry name" value="dsRBD_dom"/>
</dbReference>
<comment type="catalytic activity">
    <reaction evidence="1 9">
        <text>Endonucleolytic cleavage to 5'-phosphomonoester.</text>
        <dbReference type="EC" id="3.1.26.3"/>
    </reaction>
</comment>
<comment type="caution">
    <text evidence="13">The sequence shown here is derived from an EMBL/GenBank/DDBJ whole genome shotgun (WGS) entry which is preliminary data.</text>
</comment>
<dbReference type="PANTHER" id="PTHR11207">
    <property type="entry name" value="RIBONUCLEASE III"/>
    <property type="match status" value="1"/>
</dbReference>
<dbReference type="InterPro" id="IPR036389">
    <property type="entry name" value="RNase_III_sf"/>
</dbReference>
<evidence type="ECO:0000256" key="7">
    <source>
        <dbReference type="ARBA" id="ARBA00022801"/>
    </source>
</evidence>
<dbReference type="GO" id="GO:0006397">
    <property type="term" value="P:mRNA processing"/>
    <property type="evidence" value="ECO:0007669"/>
    <property type="project" value="UniProtKB-UniRule"/>
</dbReference>
<dbReference type="Pfam" id="PF14622">
    <property type="entry name" value="Ribonucleas_3_3"/>
    <property type="match status" value="1"/>
</dbReference>
<keyword evidence="4 9" id="KW-0507">mRNA processing</keyword>
<dbReference type="Gene3D" id="1.10.1520.10">
    <property type="entry name" value="Ribonuclease III domain"/>
    <property type="match status" value="1"/>
</dbReference>
<feature type="region of interest" description="Disordered" evidence="10">
    <location>
        <begin position="210"/>
        <end position="241"/>
    </location>
</feature>
<accession>A0AAW4L5A3</accession>
<comment type="subunit">
    <text evidence="9">Homodimer.</text>
</comment>
<organism evidence="13 14">
    <name type="scientific">Geoanaerobacter pelophilus</name>
    <dbReference type="NCBI Taxonomy" id="60036"/>
    <lineage>
        <taxon>Bacteria</taxon>
        <taxon>Pseudomonadati</taxon>
        <taxon>Thermodesulfobacteriota</taxon>
        <taxon>Desulfuromonadia</taxon>
        <taxon>Geobacterales</taxon>
        <taxon>Geobacteraceae</taxon>
        <taxon>Geoanaerobacter</taxon>
    </lineage>
</organism>
<keyword evidence="14" id="KW-1185">Reference proteome</keyword>
<dbReference type="HAMAP" id="MF_00104">
    <property type="entry name" value="RNase_III"/>
    <property type="match status" value="1"/>
</dbReference>
<keyword evidence="9" id="KW-0819">tRNA processing</keyword>
<dbReference type="NCBIfam" id="TIGR02191">
    <property type="entry name" value="RNaseIII"/>
    <property type="match status" value="1"/>
</dbReference>
<feature type="binding site" evidence="9">
    <location>
        <position position="127"/>
    </location>
    <ligand>
        <name>Mg(2+)</name>
        <dbReference type="ChEBI" id="CHEBI:18420"/>
    </ligand>
</feature>
<dbReference type="GO" id="GO:0010468">
    <property type="term" value="P:regulation of gene expression"/>
    <property type="evidence" value="ECO:0007669"/>
    <property type="project" value="TreeGrafter"/>
</dbReference>
<dbReference type="InterPro" id="IPR011907">
    <property type="entry name" value="RNase_III"/>
</dbReference>
<dbReference type="Proteomes" id="UP000811899">
    <property type="component" value="Unassembled WGS sequence"/>
</dbReference>
<feature type="active site" evidence="9">
    <location>
        <position position="127"/>
    </location>
</feature>
<name>A0AAW4L5A3_9BACT</name>
<feature type="binding site" evidence="9">
    <location>
        <position position="51"/>
    </location>
    <ligand>
        <name>Mg(2+)</name>
        <dbReference type="ChEBI" id="CHEBI:18420"/>
    </ligand>
</feature>
<evidence type="ECO:0000256" key="1">
    <source>
        <dbReference type="ARBA" id="ARBA00000109"/>
    </source>
</evidence>
<dbReference type="Pfam" id="PF00035">
    <property type="entry name" value="dsrm"/>
    <property type="match status" value="1"/>
</dbReference>
<comment type="cofactor">
    <cofactor evidence="9">
        <name>Mg(2+)</name>
        <dbReference type="ChEBI" id="CHEBI:18420"/>
    </cofactor>
</comment>
<proteinExistence type="inferred from homology"/>
<evidence type="ECO:0000256" key="9">
    <source>
        <dbReference type="HAMAP-Rule" id="MF_00104"/>
    </source>
</evidence>
<feature type="domain" description="DRBM" evidence="11">
    <location>
        <begin position="165"/>
        <end position="234"/>
    </location>
</feature>
<feature type="compositionally biased region" description="Basic and acidic residues" evidence="10">
    <location>
        <begin position="214"/>
        <end position="233"/>
    </location>
</feature>
<evidence type="ECO:0000256" key="10">
    <source>
        <dbReference type="SAM" id="MobiDB-lite"/>
    </source>
</evidence>
<dbReference type="PANTHER" id="PTHR11207:SF0">
    <property type="entry name" value="RIBONUCLEASE 3"/>
    <property type="match status" value="1"/>
</dbReference>
<dbReference type="SUPFAM" id="SSF54768">
    <property type="entry name" value="dsRNA-binding domain-like"/>
    <property type="match status" value="1"/>
</dbReference>
<dbReference type="CDD" id="cd10845">
    <property type="entry name" value="DSRM_RNAse_III_family"/>
    <property type="match status" value="1"/>
</dbReference>
<dbReference type="SMART" id="SM00358">
    <property type="entry name" value="DSRM"/>
    <property type="match status" value="1"/>
</dbReference>
<keyword evidence="3 9" id="KW-0698">rRNA processing</keyword>
<keyword evidence="5 9" id="KW-0540">Nuclease</keyword>
<keyword evidence="9" id="KW-0963">Cytoplasm</keyword>
<dbReference type="GO" id="GO:0003725">
    <property type="term" value="F:double-stranded RNA binding"/>
    <property type="evidence" value="ECO:0007669"/>
    <property type="project" value="TreeGrafter"/>
</dbReference>
<dbReference type="PROSITE" id="PS50142">
    <property type="entry name" value="RNASE_3_2"/>
    <property type="match status" value="1"/>
</dbReference>
<dbReference type="Gene3D" id="3.30.160.20">
    <property type="match status" value="1"/>
</dbReference>
<comment type="function">
    <text evidence="9">Digests double-stranded RNA. Involved in the processing of primary rRNA transcript to yield the immediate precursors to the large and small rRNAs (23S and 16S). Processes some mRNAs, and tRNAs when they are encoded in the rRNA operon. Processes pre-crRNA and tracrRNA of type II CRISPR loci if present in the organism.</text>
</comment>
<dbReference type="GO" id="GO:0046872">
    <property type="term" value="F:metal ion binding"/>
    <property type="evidence" value="ECO:0007669"/>
    <property type="project" value="UniProtKB-KW"/>
</dbReference>